<feature type="region of interest" description="Disordered" evidence="5">
    <location>
        <begin position="582"/>
        <end position="606"/>
    </location>
</feature>
<keyword evidence="10" id="KW-1185">Reference proteome</keyword>
<evidence type="ECO:0000256" key="4">
    <source>
        <dbReference type="ARBA" id="ARBA00023136"/>
    </source>
</evidence>
<evidence type="ECO:0000256" key="5">
    <source>
        <dbReference type="SAM" id="MobiDB-lite"/>
    </source>
</evidence>
<organism evidence="9 10">
    <name type="scientific">Hydrogenophaga laconesensis</name>
    <dbReference type="NCBI Taxonomy" id="1805971"/>
    <lineage>
        <taxon>Bacteria</taxon>
        <taxon>Pseudomonadati</taxon>
        <taxon>Pseudomonadota</taxon>
        <taxon>Betaproteobacteria</taxon>
        <taxon>Burkholderiales</taxon>
        <taxon>Comamonadaceae</taxon>
        <taxon>Hydrogenophaga</taxon>
    </lineage>
</organism>
<sequence length="606" mass="67221">MRPAYSPLQQIENVLAALLLSLVWLMPNHQLPWSAFHHELVMGVMLGWMALVLAWQTPWRLPISVPAVVLLLVACVPWLQWFAGLLPKAGTAAVSSVYVGALALAFVLGHAARLQGHRRLLDILFAALALAAALNVVVQWIQWMQWYSTDFESFLLMLVTPLHAGARPSGMILQANQLATVQVWGLIGLTWFRHHRVLSLFVFGLLFVWIGIGLGLTQSRAGLLEGGVVFVLLVLALRGDSRRSILAVWLVGLALLVAWSLYFREVAQWIGIQYSVEARLTAVDGARIDAWRAFWAALLEQPWLGYGLTDVGRAYVSVAHLHPEIFIGERFGHAHNVILDVLLWFGLPLGLCLLGAAGFWLGRRLWALRTSSQDVLPVAFLCALLVHSMLELPHQFLYFLAPAGFVAGWLMPSSGGGAIATLPRPSWWAAGGIALGMAAWISADYFPYQERYTEWRFENNRIGKRPDVEVHEPRILNQIHDELVLYRMPMKPGMKPDELRWIADTAGTVSSPPGYYAAAKAFALNGDADSARIWMMRFNAVMGAGGVPVIQSIWSRDQMAHPSLAALKWPDYRGRQTTFQFSPSDRVEPLPLPIPDSHGVASSITP</sequence>
<keyword evidence="9" id="KW-0436">Ligase</keyword>
<feature type="transmembrane region" description="Helical" evidence="6">
    <location>
        <begin position="244"/>
        <end position="262"/>
    </location>
</feature>
<evidence type="ECO:0000256" key="2">
    <source>
        <dbReference type="ARBA" id="ARBA00022692"/>
    </source>
</evidence>
<dbReference type="InterPro" id="IPR007016">
    <property type="entry name" value="O-antigen_ligase-rel_domated"/>
</dbReference>
<feature type="transmembrane region" description="Helical" evidence="6">
    <location>
        <begin position="374"/>
        <end position="390"/>
    </location>
</feature>
<feature type="transmembrane region" description="Helical" evidence="6">
    <location>
        <begin position="427"/>
        <end position="448"/>
    </location>
</feature>
<evidence type="ECO:0000256" key="6">
    <source>
        <dbReference type="SAM" id="Phobius"/>
    </source>
</evidence>
<dbReference type="PANTHER" id="PTHR37422">
    <property type="entry name" value="TEICHURONIC ACID BIOSYNTHESIS PROTEIN TUAE"/>
    <property type="match status" value="1"/>
</dbReference>
<evidence type="ECO:0000256" key="1">
    <source>
        <dbReference type="ARBA" id="ARBA00004141"/>
    </source>
</evidence>
<feature type="transmembrane region" description="Helical" evidence="6">
    <location>
        <begin position="221"/>
        <end position="237"/>
    </location>
</feature>
<feature type="transmembrane region" description="Helical" evidence="6">
    <location>
        <begin position="396"/>
        <end position="420"/>
    </location>
</feature>
<feature type="transmembrane region" description="Helical" evidence="6">
    <location>
        <begin position="341"/>
        <end position="362"/>
    </location>
</feature>
<evidence type="ECO:0000313" key="9">
    <source>
        <dbReference type="EMBL" id="MDR7095231.1"/>
    </source>
</evidence>
<evidence type="ECO:0000256" key="3">
    <source>
        <dbReference type="ARBA" id="ARBA00022989"/>
    </source>
</evidence>
<accession>A0ABU1VCM4</accession>
<keyword evidence="3 6" id="KW-1133">Transmembrane helix</keyword>
<proteinExistence type="predicted"/>
<evidence type="ECO:0000259" key="8">
    <source>
        <dbReference type="Pfam" id="PF11846"/>
    </source>
</evidence>
<comment type="subcellular location">
    <subcellularLocation>
        <location evidence="1">Membrane</location>
        <topology evidence="1">Multi-pass membrane protein</topology>
    </subcellularLocation>
</comment>
<dbReference type="InterPro" id="IPR051533">
    <property type="entry name" value="WaaL-like"/>
</dbReference>
<dbReference type="Proteomes" id="UP001265550">
    <property type="component" value="Unassembled WGS sequence"/>
</dbReference>
<feature type="domain" description="O-antigen ligase-related" evidence="7">
    <location>
        <begin position="205"/>
        <end position="354"/>
    </location>
</feature>
<feature type="transmembrane region" description="Helical" evidence="6">
    <location>
        <begin position="197"/>
        <end position="215"/>
    </location>
</feature>
<feature type="domain" description="Virulence factor membrane-bound polymerase C-terminal" evidence="8">
    <location>
        <begin position="378"/>
        <end position="540"/>
    </location>
</feature>
<feature type="transmembrane region" description="Helical" evidence="6">
    <location>
        <begin position="89"/>
        <end position="108"/>
    </location>
</feature>
<feature type="transmembrane region" description="Helical" evidence="6">
    <location>
        <begin position="40"/>
        <end position="56"/>
    </location>
</feature>
<evidence type="ECO:0000259" key="7">
    <source>
        <dbReference type="Pfam" id="PF04932"/>
    </source>
</evidence>
<name>A0ABU1VCM4_9BURK</name>
<evidence type="ECO:0000313" key="10">
    <source>
        <dbReference type="Proteomes" id="UP001265550"/>
    </source>
</evidence>
<gene>
    <name evidence="9" type="ORF">J2X09_002979</name>
</gene>
<dbReference type="Pfam" id="PF04932">
    <property type="entry name" value="Wzy_C"/>
    <property type="match status" value="1"/>
</dbReference>
<keyword evidence="4 6" id="KW-0472">Membrane</keyword>
<dbReference type="EMBL" id="JAVDWE010000008">
    <property type="protein sequence ID" value="MDR7095231.1"/>
    <property type="molecule type" value="Genomic_DNA"/>
</dbReference>
<dbReference type="RefSeq" id="WP_204734174.1">
    <property type="nucleotide sequence ID" value="NZ_JAVDWE010000008.1"/>
</dbReference>
<feature type="transmembrane region" description="Helical" evidence="6">
    <location>
        <begin position="120"/>
        <end position="141"/>
    </location>
</feature>
<keyword evidence="2 6" id="KW-0812">Transmembrane</keyword>
<dbReference type="GO" id="GO:0016874">
    <property type="term" value="F:ligase activity"/>
    <property type="evidence" value="ECO:0007669"/>
    <property type="project" value="UniProtKB-KW"/>
</dbReference>
<feature type="transmembrane region" description="Helical" evidence="6">
    <location>
        <begin position="63"/>
        <end position="83"/>
    </location>
</feature>
<dbReference type="PANTHER" id="PTHR37422:SF13">
    <property type="entry name" value="LIPOPOLYSACCHARIDE BIOSYNTHESIS PROTEIN PA4999-RELATED"/>
    <property type="match status" value="1"/>
</dbReference>
<protein>
    <submittedName>
        <fullName evidence="9">O-antigen ligase</fullName>
    </submittedName>
</protein>
<comment type="caution">
    <text evidence="9">The sequence shown here is derived from an EMBL/GenBank/DDBJ whole genome shotgun (WGS) entry which is preliminary data.</text>
</comment>
<reference evidence="9 10" key="1">
    <citation type="submission" date="2023-07" db="EMBL/GenBank/DDBJ databases">
        <title>Sorghum-associated microbial communities from plants grown in Nebraska, USA.</title>
        <authorList>
            <person name="Schachtman D."/>
        </authorList>
    </citation>
    <scope>NUCLEOTIDE SEQUENCE [LARGE SCALE GENOMIC DNA]</scope>
    <source>
        <strain evidence="9 10">BE240</strain>
    </source>
</reference>
<dbReference type="InterPro" id="IPR021797">
    <property type="entry name" value="Wzy_C_2"/>
</dbReference>
<dbReference type="Pfam" id="PF11846">
    <property type="entry name" value="Wzy_C_2"/>
    <property type="match status" value="1"/>
</dbReference>
<feature type="transmembrane region" description="Helical" evidence="6">
    <location>
        <begin position="171"/>
        <end position="192"/>
    </location>
</feature>